<gene>
    <name evidence="5" type="ORF">K490DRAFT_38078</name>
</gene>
<dbReference type="SUPFAM" id="SSF51735">
    <property type="entry name" value="NAD(P)-binding Rossmann-fold domains"/>
    <property type="match status" value="1"/>
</dbReference>
<dbReference type="GO" id="GO:0006694">
    <property type="term" value="P:steroid biosynthetic process"/>
    <property type="evidence" value="ECO:0007669"/>
    <property type="project" value="InterPro"/>
</dbReference>
<evidence type="ECO:0000313" key="5">
    <source>
        <dbReference type="EMBL" id="KAF2088860.1"/>
    </source>
</evidence>
<feature type="chain" id="PRO_5025384197" evidence="3">
    <location>
        <begin position="26"/>
        <end position="511"/>
    </location>
</feature>
<evidence type="ECO:0000256" key="1">
    <source>
        <dbReference type="ARBA" id="ARBA00009219"/>
    </source>
</evidence>
<evidence type="ECO:0000313" key="6">
    <source>
        <dbReference type="Proteomes" id="UP000799776"/>
    </source>
</evidence>
<comment type="similarity">
    <text evidence="1">Belongs to the 3-beta-HSD family.</text>
</comment>
<dbReference type="GO" id="GO:0016616">
    <property type="term" value="F:oxidoreductase activity, acting on the CH-OH group of donors, NAD or NADP as acceptor"/>
    <property type="evidence" value="ECO:0007669"/>
    <property type="project" value="InterPro"/>
</dbReference>
<keyword evidence="2" id="KW-0560">Oxidoreductase</keyword>
<accession>A0A6A5YD48</accession>
<reference evidence="5" key="1">
    <citation type="journal article" date="2020" name="Stud. Mycol.">
        <title>101 Dothideomycetes genomes: a test case for predicting lifestyles and emergence of pathogens.</title>
        <authorList>
            <person name="Haridas S."/>
            <person name="Albert R."/>
            <person name="Binder M."/>
            <person name="Bloem J."/>
            <person name="Labutti K."/>
            <person name="Salamov A."/>
            <person name="Andreopoulos B."/>
            <person name="Baker S."/>
            <person name="Barry K."/>
            <person name="Bills G."/>
            <person name="Bluhm B."/>
            <person name="Cannon C."/>
            <person name="Castanera R."/>
            <person name="Culley D."/>
            <person name="Daum C."/>
            <person name="Ezra D."/>
            <person name="Gonzalez J."/>
            <person name="Henrissat B."/>
            <person name="Kuo A."/>
            <person name="Liang C."/>
            <person name="Lipzen A."/>
            <person name="Lutzoni F."/>
            <person name="Magnuson J."/>
            <person name="Mondo S."/>
            <person name="Nolan M."/>
            <person name="Ohm R."/>
            <person name="Pangilinan J."/>
            <person name="Park H.-J."/>
            <person name="Ramirez L."/>
            <person name="Alfaro M."/>
            <person name="Sun H."/>
            <person name="Tritt A."/>
            <person name="Yoshinaga Y."/>
            <person name="Zwiers L.-H."/>
            <person name="Turgeon B."/>
            <person name="Goodwin S."/>
            <person name="Spatafora J."/>
            <person name="Crous P."/>
            <person name="Grigoriev I."/>
        </authorList>
    </citation>
    <scope>NUCLEOTIDE SEQUENCE</scope>
    <source>
        <strain evidence="5">CBS 121410</strain>
    </source>
</reference>
<sequence length="511" mass="55842">MIDSTTGFIASVALLLLYLYHVNRAMSGTPDEVRELAGRPWTSDYIRSTFESVKENPIDVRKSLPPKQGRRYIVVGGAGFLGSCIVRQLIARGEDISSIRVIDIRRPDAKTCGSASKLALINRVAFQQANITSASSVDAAFSAPWPQEVAQRPLTVFHTAAVIRQSERAPDLLHLSTSVNTDGTANVLAAAKRCHATAFILTSSGSVDIRAPNFWLYPWQRWPTNYFQITGRSTSLTQRAPTEYFGNYAISKHLAEKLVREADDPATGFRTGCIRPANGIFGNSGDTTAGNYLGRGGGPTWIRHIAQTFVYVENASLAHLLFEKCILDCAAGKPEQPDIGGRCFFVTDPNRAITFGDLYNLLTELAESPIKFVYVPSALVLALSYPVEAYSLLQQRYLSSILPPVTGDLAILQPALFGISSVHVITDDSEAKKPPREGGLGYKPPFTTLEAFCIQMDEWNREWADKKKEADRLHNGNLHEGLVGGVEAAVIAAAKAPAVGISQSIDSRQRW</sequence>
<feature type="signal peptide" evidence="3">
    <location>
        <begin position="1"/>
        <end position="25"/>
    </location>
</feature>
<organism evidence="5 6">
    <name type="scientific">Saccharata proteae CBS 121410</name>
    <dbReference type="NCBI Taxonomy" id="1314787"/>
    <lineage>
        <taxon>Eukaryota</taxon>
        <taxon>Fungi</taxon>
        <taxon>Dikarya</taxon>
        <taxon>Ascomycota</taxon>
        <taxon>Pezizomycotina</taxon>
        <taxon>Dothideomycetes</taxon>
        <taxon>Dothideomycetes incertae sedis</taxon>
        <taxon>Botryosphaeriales</taxon>
        <taxon>Saccharataceae</taxon>
        <taxon>Saccharata</taxon>
    </lineage>
</organism>
<dbReference type="PANTHER" id="PTHR43245:SF51">
    <property type="entry name" value="SHORT CHAIN DEHYDROGENASE_REDUCTASE FAMILY 42E, MEMBER 2"/>
    <property type="match status" value="1"/>
</dbReference>
<keyword evidence="6" id="KW-1185">Reference proteome</keyword>
<dbReference type="OrthoDB" id="10058185at2759"/>
<evidence type="ECO:0000256" key="3">
    <source>
        <dbReference type="SAM" id="SignalP"/>
    </source>
</evidence>
<dbReference type="Pfam" id="PF01073">
    <property type="entry name" value="3Beta_HSD"/>
    <property type="match status" value="1"/>
</dbReference>
<dbReference type="InterPro" id="IPR036291">
    <property type="entry name" value="NAD(P)-bd_dom_sf"/>
</dbReference>
<dbReference type="InterPro" id="IPR050177">
    <property type="entry name" value="Lipid_A_modif_metabolic_enz"/>
</dbReference>
<name>A0A6A5YD48_9PEZI</name>
<dbReference type="Proteomes" id="UP000799776">
    <property type="component" value="Unassembled WGS sequence"/>
</dbReference>
<feature type="domain" description="3-beta hydroxysteroid dehydrogenase/isomerase" evidence="4">
    <location>
        <begin position="73"/>
        <end position="362"/>
    </location>
</feature>
<dbReference type="InterPro" id="IPR002225">
    <property type="entry name" value="3Beta_OHSteriod_DH/Estase"/>
</dbReference>
<dbReference type="EMBL" id="ML978715">
    <property type="protein sequence ID" value="KAF2088860.1"/>
    <property type="molecule type" value="Genomic_DNA"/>
</dbReference>
<evidence type="ECO:0000259" key="4">
    <source>
        <dbReference type="Pfam" id="PF01073"/>
    </source>
</evidence>
<dbReference type="GO" id="GO:0016853">
    <property type="term" value="F:isomerase activity"/>
    <property type="evidence" value="ECO:0007669"/>
    <property type="project" value="UniProtKB-KW"/>
</dbReference>
<proteinExistence type="inferred from homology"/>
<dbReference type="PANTHER" id="PTHR43245">
    <property type="entry name" value="BIFUNCTIONAL POLYMYXIN RESISTANCE PROTEIN ARNA"/>
    <property type="match status" value="1"/>
</dbReference>
<keyword evidence="5" id="KW-0413">Isomerase</keyword>
<keyword evidence="3" id="KW-0732">Signal</keyword>
<dbReference type="Gene3D" id="3.40.50.720">
    <property type="entry name" value="NAD(P)-binding Rossmann-like Domain"/>
    <property type="match status" value="1"/>
</dbReference>
<dbReference type="AlphaFoldDB" id="A0A6A5YD48"/>
<protein>
    <submittedName>
        <fullName evidence="5">3-beta hydroxysteroid dehydrogenase/isomerase family protein</fullName>
    </submittedName>
</protein>
<evidence type="ECO:0000256" key="2">
    <source>
        <dbReference type="ARBA" id="ARBA00023002"/>
    </source>
</evidence>